<evidence type="ECO:0000256" key="1">
    <source>
        <dbReference type="SAM" id="MobiDB-lite"/>
    </source>
</evidence>
<dbReference type="EMBL" id="VEVO01000022">
    <property type="protein sequence ID" value="KAF0023745.1"/>
    <property type="molecule type" value="Genomic_DNA"/>
</dbReference>
<protein>
    <submittedName>
        <fullName evidence="2">Uncharacterized protein</fullName>
    </submittedName>
</protein>
<organism evidence="2 3">
    <name type="scientific">Scophthalmus maximus</name>
    <name type="common">Turbot</name>
    <name type="synonym">Psetta maxima</name>
    <dbReference type="NCBI Taxonomy" id="52904"/>
    <lineage>
        <taxon>Eukaryota</taxon>
        <taxon>Metazoa</taxon>
        <taxon>Chordata</taxon>
        <taxon>Craniata</taxon>
        <taxon>Vertebrata</taxon>
        <taxon>Euteleostomi</taxon>
        <taxon>Actinopterygii</taxon>
        <taxon>Neopterygii</taxon>
        <taxon>Teleostei</taxon>
        <taxon>Neoteleostei</taxon>
        <taxon>Acanthomorphata</taxon>
        <taxon>Carangaria</taxon>
        <taxon>Pleuronectiformes</taxon>
        <taxon>Pleuronectoidei</taxon>
        <taxon>Scophthalmidae</taxon>
        <taxon>Scophthalmus</taxon>
    </lineage>
</organism>
<feature type="compositionally biased region" description="Polar residues" evidence="1">
    <location>
        <begin position="201"/>
        <end position="212"/>
    </location>
</feature>
<accession>A0A6A4RU36</accession>
<dbReference type="Proteomes" id="UP000438429">
    <property type="component" value="Unassembled WGS sequence"/>
</dbReference>
<evidence type="ECO:0000313" key="2">
    <source>
        <dbReference type="EMBL" id="KAF0023745.1"/>
    </source>
</evidence>
<feature type="region of interest" description="Disordered" evidence="1">
    <location>
        <begin position="8"/>
        <end position="53"/>
    </location>
</feature>
<evidence type="ECO:0000313" key="3">
    <source>
        <dbReference type="Proteomes" id="UP000438429"/>
    </source>
</evidence>
<gene>
    <name evidence="2" type="ORF">F2P81_024375</name>
</gene>
<proteinExistence type="predicted"/>
<name>A0A6A4RU36_SCOMX</name>
<feature type="compositionally biased region" description="Polar residues" evidence="1">
    <location>
        <begin position="21"/>
        <end position="34"/>
    </location>
</feature>
<feature type="compositionally biased region" description="Basic residues" evidence="1">
    <location>
        <begin position="175"/>
        <end position="184"/>
    </location>
</feature>
<comment type="caution">
    <text evidence="2">The sequence shown here is derived from an EMBL/GenBank/DDBJ whole genome shotgun (WGS) entry which is preliminary data.</text>
</comment>
<feature type="region of interest" description="Disordered" evidence="1">
    <location>
        <begin position="175"/>
        <end position="229"/>
    </location>
</feature>
<sequence length="229" mass="25661">MMVMEECATTYGASRDDRDAQLQTGQSATMSLSPNDKLHQSKKKQPLSDAEKSRPSDFVAFNLTSDRCRRDILLHRAIKTHLSTVKLPQEQRDYFHDCTIIVGIVLINVNKRPNRAESNESSDVRGQTGALLIIDCKGLDLFRLNYKDTSWSETFDEGNEVTKISHRVHVVCSSKKHKPLHNSRHVSLAPDNRDEADGDQGSRSFHLQTAGDSTAERGVRSVSNKEPAD</sequence>
<reference evidence="2 3" key="1">
    <citation type="submission" date="2019-06" db="EMBL/GenBank/DDBJ databases">
        <title>Draft genomes of female and male turbot (Scophthalmus maximus).</title>
        <authorList>
            <person name="Xu H."/>
            <person name="Xu X.-W."/>
            <person name="Shao C."/>
            <person name="Chen S."/>
        </authorList>
    </citation>
    <scope>NUCLEOTIDE SEQUENCE [LARGE SCALE GENOMIC DNA]</scope>
    <source>
        <strain evidence="2">Ysfricsl-2016a</strain>
        <tissue evidence="2">Blood</tissue>
    </source>
</reference>
<dbReference type="AlphaFoldDB" id="A0A6A4RU36"/>